<dbReference type="InterPro" id="IPR036291">
    <property type="entry name" value="NAD(P)-bd_dom_sf"/>
</dbReference>
<sequence length="506" mass="54017">MPPTLPSLPRICVALSGDGMASLAAETARSFPFLEFRLDTAPEPFEAVFEMGAFLRKHPAVRVIATCRRSSNGGQFAGTAADEVEMLRQAIAVGAHIVDLSLETAEELAINPHALAPLRRGPNALLLSWHDFHGTPPLAPVLDRMHRVGADLYKIVPTATTLRDSFALLDLLEAHSADRNLVAMSMGAPGTLTRILGPRFGSLFTFASPTSGTPTAPGQIDAATLRDLYRLESITPQTEVYAVFGKPISGSRSPVMLNTAFRTAGREAVYLPLETDNPDELFLAWRHLHLAGASVTMPLKETILPQLTELDPQARTAGAANTLQSLPDDSIRGSNTDILGILAPLDRHFAERGSTLSGKSALVLGAGGVARAALHALKQRGCQTFLTNRTLARADALAAETGATALPPDTLPGRHFDLVLNGTPYGMPTSTMAAPIDFSVTPCGLFFDLVYNPIETPLIRSAREHGIVVIPGVEMFLAQGAAQYQTWTGEPAPLDAMQAAVYRSIL</sequence>
<dbReference type="Pfam" id="PF18317">
    <property type="entry name" value="SDH_C"/>
    <property type="match status" value="1"/>
</dbReference>
<dbReference type="CDD" id="cd01065">
    <property type="entry name" value="NAD_bind_Shikimate_DH"/>
    <property type="match status" value="1"/>
</dbReference>
<comment type="function">
    <text evidence="8">Involved in the biosynthesis of the chorismate, which leads to the biosynthesis of aromatic amino acids. Catalyzes the reversible NADPH linked reduction of 3-dehydroshikimate (DHSA) to yield shikimate (SA).</text>
</comment>
<feature type="domain" description="Shikimate dehydrogenase substrate binding N-terminal" evidence="10">
    <location>
        <begin position="243"/>
        <end position="323"/>
    </location>
</feature>
<evidence type="ECO:0000256" key="1">
    <source>
        <dbReference type="ARBA" id="ARBA00004871"/>
    </source>
</evidence>
<evidence type="ECO:0000256" key="4">
    <source>
        <dbReference type="ARBA" id="ARBA00023002"/>
    </source>
</evidence>
<keyword evidence="5 7" id="KW-0057">Aromatic amino acid biosynthesis</keyword>
<dbReference type="CDD" id="cd00502">
    <property type="entry name" value="DHQase_I"/>
    <property type="match status" value="1"/>
</dbReference>
<dbReference type="Pfam" id="PF08501">
    <property type="entry name" value="Shikimate_dh_N"/>
    <property type="match status" value="1"/>
</dbReference>
<comment type="similarity">
    <text evidence="8">Belongs to the shikimate dehydrogenase family.</text>
</comment>
<dbReference type="InterPro" id="IPR006151">
    <property type="entry name" value="Shikm_DH/Glu-tRNA_Rdtase"/>
</dbReference>
<dbReference type="GO" id="GO:0004764">
    <property type="term" value="F:shikimate 3-dehydrogenase (NADP+) activity"/>
    <property type="evidence" value="ECO:0007669"/>
    <property type="project" value="UniProtKB-EC"/>
</dbReference>
<dbReference type="EC" id="1.1.1.25" evidence="8"/>
<dbReference type="EMBL" id="JBJYXY010000001">
    <property type="protein sequence ID" value="MFN2975279.1"/>
    <property type="molecule type" value="Genomic_DNA"/>
</dbReference>
<dbReference type="InterPro" id="IPR022893">
    <property type="entry name" value="Shikimate_DH_fam"/>
</dbReference>
<feature type="binding site" evidence="8">
    <location>
        <begin position="388"/>
        <end position="393"/>
    </location>
    <ligand>
        <name>NADP(+)</name>
        <dbReference type="ChEBI" id="CHEBI:58349"/>
    </ligand>
</feature>
<accession>A0ABW9KL11</accession>
<feature type="binding site" evidence="7">
    <location>
        <begin position="35"/>
        <end position="37"/>
    </location>
    <ligand>
        <name>3-dehydroquinate</name>
        <dbReference type="ChEBI" id="CHEBI:32364"/>
    </ligand>
</feature>
<feature type="binding site" evidence="8">
    <location>
        <position position="296"/>
    </location>
    <ligand>
        <name>shikimate</name>
        <dbReference type="ChEBI" id="CHEBI:36208"/>
    </ligand>
</feature>
<evidence type="ECO:0000256" key="6">
    <source>
        <dbReference type="ARBA" id="ARBA00049442"/>
    </source>
</evidence>
<feature type="active site" description="Proton acceptor" evidence="8">
    <location>
        <position position="300"/>
    </location>
</feature>
<keyword evidence="7" id="KW-0456">Lyase</keyword>
<dbReference type="SUPFAM" id="SSF51569">
    <property type="entry name" value="Aldolase"/>
    <property type="match status" value="1"/>
</dbReference>
<dbReference type="Proteomes" id="UP001634747">
    <property type="component" value="Unassembled WGS sequence"/>
</dbReference>
<evidence type="ECO:0000259" key="9">
    <source>
        <dbReference type="Pfam" id="PF01488"/>
    </source>
</evidence>
<dbReference type="InterPro" id="IPR041121">
    <property type="entry name" value="SDH_C"/>
</dbReference>
<dbReference type="EC" id="4.2.1.10" evidence="7"/>
<dbReference type="InterPro" id="IPR001381">
    <property type="entry name" value="DHquinase_I"/>
</dbReference>
<dbReference type="PANTHER" id="PTHR21089">
    <property type="entry name" value="SHIKIMATE DEHYDROGENASE"/>
    <property type="match status" value="1"/>
</dbReference>
<evidence type="ECO:0000256" key="5">
    <source>
        <dbReference type="ARBA" id="ARBA00023141"/>
    </source>
</evidence>
<feature type="binding site" evidence="8">
    <location>
        <position position="451"/>
    </location>
    <ligand>
        <name>shikimate</name>
        <dbReference type="ChEBI" id="CHEBI:36208"/>
    </ligand>
</feature>
<feature type="binding site" evidence="7">
    <location>
        <position position="215"/>
    </location>
    <ligand>
        <name>3-dehydroquinate</name>
        <dbReference type="ChEBI" id="CHEBI:32364"/>
    </ligand>
</feature>
<dbReference type="HAMAP" id="MF_00222">
    <property type="entry name" value="Shikimate_DH_AroE"/>
    <property type="match status" value="1"/>
</dbReference>
<keyword evidence="2 7" id="KW-0028">Amino-acid biosynthesis</keyword>
<dbReference type="SUPFAM" id="SSF51735">
    <property type="entry name" value="NAD(P)-binding Rossmann-fold domains"/>
    <property type="match status" value="1"/>
</dbReference>
<proteinExistence type="inferred from homology"/>
<feature type="binding site" evidence="8">
    <location>
        <position position="449"/>
    </location>
    <ligand>
        <name>NADP(+)</name>
        <dbReference type="ChEBI" id="CHEBI:58349"/>
    </ligand>
</feature>
<feature type="binding site" evidence="8">
    <location>
        <position position="479"/>
    </location>
    <ligand>
        <name>shikimate</name>
        <dbReference type="ChEBI" id="CHEBI:36208"/>
    </ligand>
</feature>
<evidence type="ECO:0000256" key="8">
    <source>
        <dbReference type="HAMAP-Rule" id="MF_00222"/>
    </source>
</evidence>
<evidence type="ECO:0000313" key="12">
    <source>
        <dbReference type="EMBL" id="MFN2975279.1"/>
    </source>
</evidence>
<feature type="domain" description="SDH C-terminal" evidence="11">
    <location>
        <begin position="472"/>
        <end position="501"/>
    </location>
</feature>
<comment type="caution">
    <text evidence="12">The sequence shown here is derived from an EMBL/GenBank/DDBJ whole genome shotgun (WGS) entry which is preliminary data.</text>
</comment>
<dbReference type="InterPro" id="IPR011342">
    <property type="entry name" value="Shikimate_DH"/>
</dbReference>
<comment type="similarity">
    <text evidence="7">Belongs to the type-I 3-dehydroquinase family.</text>
</comment>
<comment type="catalytic activity">
    <reaction evidence="6 8">
        <text>shikimate + NADP(+) = 3-dehydroshikimate + NADPH + H(+)</text>
        <dbReference type="Rhea" id="RHEA:17737"/>
        <dbReference type="ChEBI" id="CHEBI:15378"/>
        <dbReference type="ChEBI" id="CHEBI:16630"/>
        <dbReference type="ChEBI" id="CHEBI:36208"/>
        <dbReference type="ChEBI" id="CHEBI:57783"/>
        <dbReference type="ChEBI" id="CHEBI:58349"/>
        <dbReference type="EC" id="1.1.1.25"/>
    </reaction>
</comment>
<feature type="active site" description="Schiff-base intermediate with substrate" evidence="7">
    <location>
        <position position="154"/>
    </location>
</feature>
<keyword evidence="4 8" id="KW-0560">Oxidoreductase</keyword>
<dbReference type="HAMAP" id="MF_00214">
    <property type="entry name" value="AroD"/>
    <property type="match status" value="1"/>
</dbReference>
<name>A0ABW9KL11_9BACT</name>
<dbReference type="PANTHER" id="PTHR21089:SF1">
    <property type="entry name" value="BIFUNCTIONAL 3-DEHYDROQUINATE DEHYDRATASE_SHIKIMATE DEHYDROGENASE, CHLOROPLASTIC"/>
    <property type="match status" value="1"/>
</dbReference>
<evidence type="ECO:0000256" key="3">
    <source>
        <dbReference type="ARBA" id="ARBA00022857"/>
    </source>
</evidence>
<dbReference type="InterPro" id="IPR046346">
    <property type="entry name" value="Aminoacid_DH-like_N_sf"/>
</dbReference>
<feature type="binding site" evidence="8">
    <location>
        <begin position="251"/>
        <end position="253"/>
    </location>
    <ligand>
        <name>shikimate</name>
        <dbReference type="ChEBI" id="CHEBI:36208"/>
    </ligand>
</feature>
<feature type="active site" description="Proton donor/acceptor" evidence="7">
    <location>
        <position position="130"/>
    </location>
</feature>
<feature type="binding site" evidence="7">
    <location>
        <position position="68"/>
    </location>
    <ligand>
        <name>3-dehydroquinate</name>
        <dbReference type="ChEBI" id="CHEBI:32364"/>
    </ligand>
</feature>
<keyword evidence="13" id="KW-1185">Reference proteome</keyword>
<feature type="binding site" evidence="7">
    <location>
        <position position="219"/>
    </location>
    <ligand>
        <name>3-dehydroquinate</name>
        <dbReference type="ChEBI" id="CHEBI:32364"/>
    </ligand>
</feature>
<dbReference type="Pfam" id="PF01487">
    <property type="entry name" value="DHquinase_I"/>
    <property type="match status" value="1"/>
</dbReference>
<protein>
    <recommendedName>
        <fullName evidence="7 8">Multifunctional fusion protein</fullName>
    </recommendedName>
    <domain>
        <recommendedName>
            <fullName evidence="7">3-dehydroquinate dehydratase</fullName>
            <shortName evidence="7">3-dehydroquinase</shortName>
            <ecNumber evidence="7">4.2.1.10</ecNumber>
        </recommendedName>
        <alternativeName>
            <fullName evidence="7">Type I DHQase</fullName>
        </alternativeName>
        <alternativeName>
            <fullName evidence="7">Type I dehydroquinase</fullName>
            <shortName evidence="7">DHQ1</shortName>
        </alternativeName>
    </domain>
    <domain>
        <recommendedName>
            <fullName evidence="8">Shikimate dehydrogenase (NADP(+))</fullName>
            <shortName evidence="8">SDH</shortName>
            <ecNumber evidence="8">1.1.1.25</ecNumber>
        </recommendedName>
    </domain>
</protein>
<reference evidence="12 13" key="1">
    <citation type="submission" date="2024-12" db="EMBL/GenBank/DDBJ databases">
        <authorList>
            <person name="Lee Y."/>
        </authorList>
    </citation>
    <scope>NUCLEOTIDE SEQUENCE [LARGE SCALE GENOMIC DNA]</scope>
    <source>
        <strain evidence="12 13">03SUJ4</strain>
    </source>
</reference>
<comment type="function">
    <text evidence="7">Involved in the third step of the chorismate pathway, which leads to the biosynthesis of aromatic amino acids. Catalyzes the cis-dehydration of 3-dehydroquinate (DHQ) and introduces the first double bond of the aromatic ring to yield 3-dehydroshikimate.</text>
</comment>
<feature type="binding site" evidence="8">
    <location>
        <position position="472"/>
    </location>
    <ligand>
        <name>NADP(+)</name>
        <dbReference type="ChEBI" id="CHEBI:58349"/>
    </ligand>
</feature>
<evidence type="ECO:0000256" key="2">
    <source>
        <dbReference type="ARBA" id="ARBA00022605"/>
    </source>
</evidence>
<feature type="domain" description="Quinate/shikimate 5-dehydrogenase/glutamyl-tRNA reductase" evidence="9">
    <location>
        <begin position="354"/>
        <end position="404"/>
    </location>
</feature>
<evidence type="ECO:0000256" key="7">
    <source>
        <dbReference type="HAMAP-Rule" id="MF_00214"/>
    </source>
</evidence>
<dbReference type="InterPro" id="IPR013785">
    <property type="entry name" value="Aldolase_TIM"/>
</dbReference>
<evidence type="ECO:0000259" key="11">
    <source>
        <dbReference type="Pfam" id="PF18317"/>
    </source>
</evidence>
<evidence type="ECO:0000259" key="10">
    <source>
        <dbReference type="Pfam" id="PF08501"/>
    </source>
</evidence>
<gene>
    <name evidence="8 12" type="primary">aroE</name>
    <name evidence="7" type="synonym">aroD</name>
    <name evidence="12" type="ORF">ACK2TP_05845</name>
</gene>
<comment type="caution">
    <text evidence="7">Lacks conserved residue(s) required for the propagation of feature annotation.</text>
</comment>
<dbReference type="InterPro" id="IPR013708">
    <property type="entry name" value="Shikimate_DH-bd_N"/>
</dbReference>
<evidence type="ECO:0000313" key="13">
    <source>
        <dbReference type="Proteomes" id="UP001634747"/>
    </source>
</evidence>
<keyword evidence="7" id="KW-0704">Schiff base</keyword>
<organism evidence="12 13">
    <name type="scientific">Terriglobus aquaticus</name>
    <dbReference type="NCBI Taxonomy" id="940139"/>
    <lineage>
        <taxon>Bacteria</taxon>
        <taxon>Pseudomonadati</taxon>
        <taxon>Acidobacteriota</taxon>
        <taxon>Terriglobia</taxon>
        <taxon>Terriglobales</taxon>
        <taxon>Acidobacteriaceae</taxon>
        <taxon>Terriglobus</taxon>
    </lineage>
</organism>
<keyword evidence="3 8" id="KW-0521">NADP</keyword>
<comment type="subunit">
    <text evidence="7">Homodimer.</text>
</comment>
<comment type="catalytic activity">
    <reaction evidence="7">
        <text>3-dehydroquinate = 3-dehydroshikimate + H2O</text>
        <dbReference type="Rhea" id="RHEA:21096"/>
        <dbReference type="ChEBI" id="CHEBI:15377"/>
        <dbReference type="ChEBI" id="CHEBI:16630"/>
        <dbReference type="ChEBI" id="CHEBI:32364"/>
        <dbReference type="EC" id="4.2.1.10"/>
    </reaction>
</comment>
<dbReference type="Gene3D" id="3.20.20.70">
    <property type="entry name" value="Aldolase class I"/>
    <property type="match status" value="1"/>
</dbReference>
<comment type="pathway">
    <text evidence="1 8">Metabolic intermediate biosynthesis; chorismate biosynthesis; chorismate from D-erythrose 4-phosphate and phosphoenolpyruvate: step 4/7.</text>
</comment>
<feature type="binding site" evidence="8">
    <location>
        <position position="321"/>
    </location>
    <ligand>
        <name>shikimate</name>
        <dbReference type="ChEBI" id="CHEBI:36208"/>
    </ligand>
</feature>
<comment type="pathway">
    <text evidence="7">Metabolic intermediate biosynthesis; chorismate biosynthesis; chorismate from D-erythrose 4-phosphate and phosphoenolpyruvate: step 3/7.</text>
</comment>
<dbReference type="SUPFAM" id="SSF53223">
    <property type="entry name" value="Aminoacid dehydrogenase-like, N-terminal domain"/>
    <property type="match status" value="1"/>
</dbReference>
<dbReference type="RefSeq" id="WP_263413191.1">
    <property type="nucleotide sequence ID" value="NZ_BAABBH010000001.1"/>
</dbReference>
<dbReference type="Gene3D" id="3.40.50.720">
    <property type="entry name" value="NAD(P)-binding Rossmann-like Domain"/>
    <property type="match status" value="1"/>
</dbReference>
<feature type="binding site" evidence="8">
    <location>
        <begin position="365"/>
        <end position="369"/>
    </location>
    <ligand>
        <name>NADP(+)</name>
        <dbReference type="ChEBI" id="CHEBI:58349"/>
    </ligand>
</feature>
<feature type="binding site" evidence="8">
    <location>
        <position position="337"/>
    </location>
    <ligand>
        <name>shikimate</name>
        <dbReference type="ChEBI" id="CHEBI:36208"/>
    </ligand>
</feature>
<feature type="binding site" evidence="7">
    <location>
        <position position="194"/>
    </location>
    <ligand>
        <name>3-dehydroquinate</name>
        <dbReference type="ChEBI" id="CHEBI:32364"/>
    </ligand>
</feature>
<dbReference type="NCBIfam" id="TIGR00507">
    <property type="entry name" value="aroE"/>
    <property type="match status" value="1"/>
</dbReference>
<dbReference type="Pfam" id="PF01488">
    <property type="entry name" value="Shikimate_DH"/>
    <property type="match status" value="1"/>
</dbReference>
<dbReference type="Gene3D" id="3.40.50.10860">
    <property type="entry name" value="Leucine Dehydrogenase, chain A, domain 1"/>
    <property type="match status" value="1"/>
</dbReference>